<protein>
    <submittedName>
        <fullName evidence="2">Uncharacterized protein</fullName>
    </submittedName>
</protein>
<name>A0A819E9R7_9BILA</name>
<accession>A0A819E9R7</accession>
<comment type="caution">
    <text evidence="2">The sequence shown here is derived from an EMBL/GenBank/DDBJ whole genome shotgun (WGS) entry which is preliminary data.</text>
</comment>
<evidence type="ECO:0000313" key="2">
    <source>
        <dbReference type="EMBL" id="CAF3848003.1"/>
    </source>
</evidence>
<dbReference type="EMBL" id="CAJOAY010001477">
    <property type="protein sequence ID" value="CAF3848003.1"/>
    <property type="molecule type" value="Genomic_DNA"/>
</dbReference>
<reference evidence="2" key="1">
    <citation type="submission" date="2021-02" db="EMBL/GenBank/DDBJ databases">
        <authorList>
            <person name="Nowell W R."/>
        </authorList>
    </citation>
    <scope>NUCLEOTIDE SEQUENCE</scope>
</reference>
<feature type="compositionally biased region" description="Pro residues" evidence="1">
    <location>
        <begin position="45"/>
        <end position="59"/>
    </location>
</feature>
<dbReference type="Proteomes" id="UP000663881">
    <property type="component" value="Unassembled WGS sequence"/>
</dbReference>
<dbReference type="AlphaFoldDB" id="A0A819E9R7"/>
<sequence>MDVSTVSHEDTLKKRYAELAEKTAMAIANEGPPPNINNRPVIPNSLPPFPRYEPPPPRRPQCERDMDPRMFFPTSGHLGFDIVKLTTELPSIETVREMVIYETRLRLSDLIQEIMDQYYTDGSAVTFVHDLIQQHVVEHFGYHDVNALRTALYRFPNDPVIQAAFYVKYNKITQGIVDQDQCARDVDLYTTDGHPTTLFSQMSSGQPLIILAGSTS</sequence>
<organism evidence="2 3">
    <name type="scientific">Adineta steineri</name>
    <dbReference type="NCBI Taxonomy" id="433720"/>
    <lineage>
        <taxon>Eukaryota</taxon>
        <taxon>Metazoa</taxon>
        <taxon>Spiralia</taxon>
        <taxon>Gnathifera</taxon>
        <taxon>Rotifera</taxon>
        <taxon>Eurotatoria</taxon>
        <taxon>Bdelloidea</taxon>
        <taxon>Adinetida</taxon>
        <taxon>Adinetidae</taxon>
        <taxon>Adineta</taxon>
    </lineage>
</organism>
<feature type="region of interest" description="Disordered" evidence="1">
    <location>
        <begin position="28"/>
        <end position="61"/>
    </location>
</feature>
<evidence type="ECO:0000313" key="3">
    <source>
        <dbReference type="Proteomes" id="UP000663881"/>
    </source>
</evidence>
<gene>
    <name evidence="2" type="ORF">OKA104_LOCUS21327</name>
</gene>
<evidence type="ECO:0000256" key="1">
    <source>
        <dbReference type="SAM" id="MobiDB-lite"/>
    </source>
</evidence>
<proteinExistence type="predicted"/>